<evidence type="ECO:0000256" key="2">
    <source>
        <dbReference type="ARBA" id="ARBA00023125"/>
    </source>
</evidence>
<dbReference type="InterPro" id="IPR036693">
    <property type="entry name" value="TF_LuxR_autoind-bd_dom_sf"/>
</dbReference>
<dbReference type="EMBL" id="FQZA01000005">
    <property type="protein sequence ID" value="SHJ12003.1"/>
    <property type="molecule type" value="Genomic_DNA"/>
</dbReference>
<keyword evidence="1" id="KW-0805">Transcription regulation</keyword>
<dbReference type="InterPro" id="IPR000792">
    <property type="entry name" value="Tscrpt_reg_LuxR_C"/>
</dbReference>
<dbReference type="InterPro" id="IPR005143">
    <property type="entry name" value="TF_LuxR_autoind-bd_dom"/>
</dbReference>
<dbReference type="AlphaFoldDB" id="A0A1M6GPY3"/>
<evidence type="ECO:0000256" key="3">
    <source>
        <dbReference type="ARBA" id="ARBA00023163"/>
    </source>
</evidence>
<protein>
    <submittedName>
        <fullName evidence="5">LuxR family transcriptional regulator</fullName>
    </submittedName>
</protein>
<proteinExistence type="predicted"/>
<dbReference type="GO" id="GO:0003677">
    <property type="term" value="F:DNA binding"/>
    <property type="evidence" value="ECO:0007669"/>
    <property type="project" value="UniProtKB-KW"/>
</dbReference>
<evidence type="ECO:0000313" key="5">
    <source>
        <dbReference type="EMBL" id="SHJ12003.1"/>
    </source>
</evidence>
<gene>
    <name evidence="5" type="ORF">SAMN04488012_10539</name>
</gene>
<organism evidence="5 6">
    <name type="scientific">Palleronia salina</name>
    <dbReference type="NCBI Taxonomy" id="313368"/>
    <lineage>
        <taxon>Bacteria</taxon>
        <taxon>Pseudomonadati</taxon>
        <taxon>Pseudomonadota</taxon>
        <taxon>Alphaproteobacteria</taxon>
        <taxon>Rhodobacterales</taxon>
        <taxon>Roseobacteraceae</taxon>
        <taxon>Palleronia</taxon>
    </lineage>
</organism>
<dbReference type="InterPro" id="IPR036388">
    <property type="entry name" value="WH-like_DNA-bd_sf"/>
</dbReference>
<evidence type="ECO:0000313" key="6">
    <source>
        <dbReference type="Proteomes" id="UP000184040"/>
    </source>
</evidence>
<dbReference type="STRING" id="313368.SAMN04488012_10539"/>
<dbReference type="Pfam" id="PF03472">
    <property type="entry name" value="Autoind_bind"/>
    <property type="match status" value="1"/>
</dbReference>
<evidence type="ECO:0000256" key="1">
    <source>
        <dbReference type="ARBA" id="ARBA00023015"/>
    </source>
</evidence>
<dbReference type="InterPro" id="IPR016032">
    <property type="entry name" value="Sig_transdc_resp-reg_C-effctor"/>
</dbReference>
<dbReference type="GO" id="GO:0006355">
    <property type="term" value="P:regulation of DNA-templated transcription"/>
    <property type="evidence" value="ECO:0007669"/>
    <property type="project" value="InterPro"/>
</dbReference>
<keyword evidence="2" id="KW-0238">DNA-binding</keyword>
<sequence>MFDRTSFDGELSRLDPYAEKGYFAALHIRFTSPLMLFTTYSPEWTEHYTQQGYVLRDPMTAWSFASTGATRWSNPKIPDPFHVFDEARKFGLNYGVTVSAGPITSRTVISVARGDRELRDEEMIAIEEIAKNLHGMADPNIRLTRAQLEALKCVADGHRHSAAAAMLGVSESALKLRLTGVREKLMARTTAEAIQRAKDYNLI</sequence>
<keyword evidence="6" id="KW-1185">Reference proteome</keyword>
<dbReference type="SMART" id="SM00421">
    <property type="entry name" value="HTH_LUXR"/>
    <property type="match status" value="1"/>
</dbReference>
<evidence type="ECO:0000259" key="4">
    <source>
        <dbReference type="SMART" id="SM00421"/>
    </source>
</evidence>
<dbReference type="SUPFAM" id="SSF46894">
    <property type="entry name" value="C-terminal effector domain of the bipartite response regulators"/>
    <property type="match status" value="1"/>
</dbReference>
<feature type="domain" description="HTH luxR-type" evidence="4">
    <location>
        <begin position="140"/>
        <end position="197"/>
    </location>
</feature>
<reference evidence="5 6" key="1">
    <citation type="submission" date="2016-11" db="EMBL/GenBank/DDBJ databases">
        <authorList>
            <person name="Jaros S."/>
            <person name="Januszkiewicz K."/>
            <person name="Wedrychowicz H."/>
        </authorList>
    </citation>
    <scope>NUCLEOTIDE SEQUENCE [LARGE SCALE GENOMIC DNA]</scope>
    <source>
        <strain evidence="5 6">DSM 26892</strain>
    </source>
</reference>
<keyword evidence="3" id="KW-0804">Transcription</keyword>
<accession>A0A1M6GPY3</accession>
<dbReference type="Proteomes" id="UP000184040">
    <property type="component" value="Unassembled WGS sequence"/>
</dbReference>
<name>A0A1M6GPY3_9RHOB</name>
<dbReference type="RefSeq" id="WP_073128419.1">
    <property type="nucleotide sequence ID" value="NZ_FQZA01000005.1"/>
</dbReference>
<dbReference type="SUPFAM" id="SSF75516">
    <property type="entry name" value="Pheromone-binding domain of LuxR-like quorum-sensing transcription factors"/>
    <property type="match status" value="1"/>
</dbReference>
<dbReference type="Gene3D" id="1.10.10.10">
    <property type="entry name" value="Winged helix-like DNA-binding domain superfamily/Winged helix DNA-binding domain"/>
    <property type="match status" value="1"/>
</dbReference>
<dbReference type="Gene3D" id="3.30.450.80">
    <property type="entry name" value="Transcription factor LuxR-like, autoinducer-binding domain"/>
    <property type="match status" value="1"/>
</dbReference>